<dbReference type="AlphaFoldDB" id="A0A915K7M9"/>
<reference evidence="2" key="1">
    <citation type="submission" date="2022-11" db="UniProtKB">
        <authorList>
            <consortium name="WormBaseParasite"/>
        </authorList>
    </citation>
    <scope>IDENTIFICATION</scope>
</reference>
<evidence type="ECO:0000313" key="1">
    <source>
        <dbReference type="Proteomes" id="UP000887565"/>
    </source>
</evidence>
<name>A0A915K7M9_ROMCU</name>
<keyword evidence="1" id="KW-1185">Reference proteome</keyword>
<proteinExistence type="predicted"/>
<protein>
    <submittedName>
        <fullName evidence="2">Uncharacterized protein</fullName>
    </submittedName>
</protein>
<evidence type="ECO:0000313" key="2">
    <source>
        <dbReference type="WBParaSite" id="nRc.2.0.1.t34701-RA"/>
    </source>
</evidence>
<dbReference type="WBParaSite" id="nRc.2.0.1.t34701-RA">
    <property type="protein sequence ID" value="nRc.2.0.1.t34701-RA"/>
    <property type="gene ID" value="nRc.2.0.1.g34701"/>
</dbReference>
<organism evidence="1 2">
    <name type="scientific">Romanomermis culicivorax</name>
    <name type="common">Nematode worm</name>
    <dbReference type="NCBI Taxonomy" id="13658"/>
    <lineage>
        <taxon>Eukaryota</taxon>
        <taxon>Metazoa</taxon>
        <taxon>Ecdysozoa</taxon>
        <taxon>Nematoda</taxon>
        <taxon>Enoplea</taxon>
        <taxon>Dorylaimia</taxon>
        <taxon>Mermithida</taxon>
        <taxon>Mermithoidea</taxon>
        <taxon>Mermithidae</taxon>
        <taxon>Romanomermis</taxon>
    </lineage>
</organism>
<accession>A0A915K7M9</accession>
<sequence length="187" mass="21423">MVRMVTPTLALTSKNLTKKPESESESSFSPFSSNSLLDSTKFLRFLFLFFVELNFFFGDLKSRSSSLEFSSFRISSSKFEFCEFSSSSIWSSFSSSSSPEDKTLTAFSKILTDFSSKIVETLQISPKSRDFSKTELNDETDFCKKSKIVENLPHFSSFNFKSIVDKSSIMAKFFKFSIFERKSFNEI</sequence>
<dbReference type="Proteomes" id="UP000887565">
    <property type="component" value="Unplaced"/>
</dbReference>